<reference evidence="3 4" key="1">
    <citation type="submission" date="2019-06" db="EMBL/GenBank/DDBJ databases">
        <title>Sequencing the genomes of 1000 actinobacteria strains.</title>
        <authorList>
            <person name="Klenk H.-P."/>
        </authorList>
    </citation>
    <scope>NUCLEOTIDE SEQUENCE [LARGE SCALE GENOMIC DNA]</scope>
    <source>
        <strain evidence="3 4">DSM 45928</strain>
    </source>
</reference>
<keyword evidence="4" id="KW-1185">Reference proteome</keyword>
<dbReference type="RefSeq" id="WP_170183229.1">
    <property type="nucleotide sequence ID" value="NZ_JBHTGS010000001.1"/>
</dbReference>
<proteinExistence type="inferred from homology"/>
<name>A0A543AUX3_9ACTN</name>
<dbReference type="AlphaFoldDB" id="A0A543AUX3"/>
<organism evidence="3 4">
    <name type="scientific">Stackebrandtia endophytica</name>
    <dbReference type="NCBI Taxonomy" id="1496996"/>
    <lineage>
        <taxon>Bacteria</taxon>
        <taxon>Bacillati</taxon>
        <taxon>Actinomycetota</taxon>
        <taxon>Actinomycetes</taxon>
        <taxon>Glycomycetales</taxon>
        <taxon>Glycomycetaceae</taxon>
        <taxon>Stackebrandtia</taxon>
    </lineage>
</organism>
<sequence length="165" mass="17339">MAESSTSTVENKSTKDSTMGNGKQGHAPTSHSKLTTDHGNTSIADTVVAKIAGLAAREIPGVQAMGGGMSRKMGQLRSLVPGNGDGLSRGVSVEVGEREAAVDLDLVTWYGQSIVEVSDAVRSNVIERIEAMTGLKTVEVNINVDDVHVQGDDDDDDDDSESRVQ</sequence>
<evidence type="ECO:0000256" key="1">
    <source>
        <dbReference type="ARBA" id="ARBA00005721"/>
    </source>
</evidence>
<gene>
    <name evidence="3" type="ORF">FB566_1881</name>
</gene>
<accession>A0A543AUX3</accession>
<feature type="region of interest" description="Disordered" evidence="2">
    <location>
        <begin position="1"/>
        <end position="41"/>
    </location>
</feature>
<dbReference type="InParanoid" id="A0A543AUX3"/>
<evidence type="ECO:0000313" key="4">
    <source>
        <dbReference type="Proteomes" id="UP000317043"/>
    </source>
</evidence>
<comment type="similarity">
    <text evidence="1">Belongs to the asp23 family.</text>
</comment>
<dbReference type="Pfam" id="PF03780">
    <property type="entry name" value="Asp23"/>
    <property type="match status" value="1"/>
</dbReference>
<comment type="caution">
    <text evidence="3">The sequence shown here is derived from an EMBL/GenBank/DDBJ whole genome shotgun (WGS) entry which is preliminary data.</text>
</comment>
<dbReference type="Proteomes" id="UP000317043">
    <property type="component" value="Unassembled WGS sequence"/>
</dbReference>
<protein>
    <submittedName>
        <fullName evidence="3">Putative alkaline shock family protein YloU</fullName>
    </submittedName>
</protein>
<dbReference type="PANTHER" id="PTHR34297">
    <property type="entry name" value="HYPOTHETICAL CYTOSOLIC PROTEIN-RELATED"/>
    <property type="match status" value="1"/>
</dbReference>
<evidence type="ECO:0000256" key="2">
    <source>
        <dbReference type="SAM" id="MobiDB-lite"/>
    </source>
</evidence>
<dbReference type="EMBL" id="VFOW01000001">
    <property type="protein sequence ID" value="TQL76354.1"/>
    <property type="molecule type" value="Genomic_DNA"/>
</dbReference>
<dbReference type="PANTHER" id="PTHR34297:SF3">
    <property type="entry name" value="ALKALINE SHOCK PROTEIN 23"/>
    <property type="match status" value="1"/>
</dbReference>
<dbReference type="InterPro" id="IPR005531">
    <property type="entry name" value="Asp23"/>
</dbReference>
<evidence type="ECO:0000313" key="3">
    <source>
        <dbReference type="EMBL" id="TQL76354.1"/>
    </source>
</evidence>